<reference evidence="7 8" key="1">
    <citation type="submission" date="2020-08" db="EMBL/GenBank/DDBJ databases">
        <title>The Agave Microbiome: Exploring the role of microbial communities in plant adaptations to desert environments.</title>
        <authorList>
            <person name="Partida-Martinez L.P."/>
        </authorList>
    </citation>
    <scope>NUCLEOTIDE SEQUENCE [LARGE SCALE GENOMIC DNA]</scope>
    <source>
        <strain evidence="7 8">AS3.12</strain>
    </source>
</reference>
<evidence type="ECO:0000256" key="2">
    <source>
        <dbReference type="ARBA" id="ARBA00022692"/>
    </source>
</evidence>
<dbReference type="Gene3D" id="1.20.120.1630">
    <property type="match status" value="1"/>
</dbReference>
<gene>
    <name evidence="7" type="ORF">F4695_004428</name>
</gene>
<keyword evidence="7" id="KW-0808">Transferase</keyword>
<sequence>MIIIFIAICFRLITLAISIRNERALKSAGGQEFGKTNSAVLTLAHIAFYVSAISEYLWFPADASHVVSLLGVLIYAFGALVLVAVIRALGRVWTVKLIIASGHVLVKSGLYRLMRHPNYFLNILPELVGFALTLNAFTTLLIGLPLYAIPLAIRIRQEDWVMAKEFSRGGSDTSKPPDTNSPGRRIGRGVALSRFILLKLPPEPEQLACVQRRHAPAFSIARRCMPRSEG</sequence>
<evidence type="ECO:0000313" key="8">
    <source>
        <dbReference type="Proteomes" id="UP000585437"/>
    </source>
</evidence>
<evidence type="ECO:0000256" key="4">
    <source>
        <dbReference type="ARBA" id="ARBA00023136"/>
    </source>
</evidence>
<feature type="transmembrane region" description="Helical" evidence="6">
    <location>
        <begin position="40"/>
        <end position="59"/>
    </location>
</feature>
<dbReference type="PANTHER" id="PTHR43847">
    <property type="entry name" value="BLL3993 PROTEIN"/>
    <property type="match status" value="1"/>
</dbReference>
<accession>A0A7X0JNT6</accession>
<dbReference type="InterPro" id="IPR052527">
    <property type="entry name" value="Metal_cation-efflux_comp"/>
</dbReference>
<evidence type="ECO:0000256" key="5">
    <source>
        <dbReference type="SAM" id="MobiDB-lite"/>
    </source>
</evidence>
<name>A0A7X0JNT6_9HYPH</name>
<dbReference type="InterPro" id="IPR007269">
    <property type="entry name" value="ICMT_MeTrfase"/>
</dbReference>
<dbReference type="PANTHER" id="PTHR43847:SF1">
    <property type="entry name" value="BLL3993 PROTEIN"/>
    <property type="match status" value="1"/>
</dbReference>
<dbReference type="AlphaFoldDB" id="A0A7X0JNT6"/>
<dbReference type="RefSeq" id="WP_184656047.1">
    <property type="nucleotide sequence ID" value="NZ_JACHBU010000015.1"/>
</dbReference>
<proteinExistence type="predicted"/>
<evidence type="ECO:0000256" key="3">
    <source>
        <dbReference type="ARBA" id="ARBA00022989"/>
    </source>
</evidence>
<dbReference type="EMBL" id="JACHBU010000015">
    <property type="protein sequence ID" value="MBB6511033.1"/>
    <property type="molecule type" value="Genomic_DNA"/>
</dbReference>
<dbReference type="GO" id="GO:0004671">
    <property type="term" value="F:protein C-terminal S-isoprenylcysteine carboxyl O-methyltransferase activity"/>
    <property type="evidence" value="ECO:0007669"/>
    <property type="project" value="InterPro"/>
</dbReference>
<keyword evidence="7" id="KW-0489">Methyltransferase</keyword>
<feature type="compositionally biased region" description="Polar residues" evidence="5">
    <location>
        <begin position="170"/>
        <end position="182"/>
    </location>
</feature>
<evidence type="ECO:0000256" key="1">
    <source>
        <dbReference type="ARBA" id="ARBA00004141"/>
    </source>
</evidence>
<dbReference type="GO" id="GO:0016020">
    <property type="term" value="C:membrane"/>
    <property type="evidence" value="ECO:0007669"/>
    <property type="project" value="UniProtKB-SubCell"/>
</dbReference>
<comment type="caution">
    <text evidence="7">The sequence shown here is derived from an EMBL/GenBank/DDBJ whole genome shotgun (WGS) entry which is preliminary data.</text>
</comment>
<dbReference type="Proteomes" id="UP000585437">
    <property type="component" value="Unassembled WGS sequence"/>
</dbReference>
<evidence type="ECO:0000313" key="7">
    <source>
        <dbReference type="EMBL" id="MBB6511033.1"/>
    </source>
</evidence>
<protein>
    <submittedName>
        <fullName evidence="7">Isoprenylcysteine carboxyl methyltransferase (ICMT) family protein YpbQ</fullName>
    </submittedName>
</protein>
<organism evidence="7 8">
    <name type="scientific">Rhizobium soli</name>
    <dbReference type="NCBI Taxonomy" id="424798"/>
    <lineage>
        <taxon>Bacteria</taxon>
        <taxon>Pseudomonadati</taxon>
        <taxon>Pseudomonadota</taxon>
        <taxon>Alphaproteobacteria</taxon>
        <taxon>Hyphomicrobiales</taxon>
        <taxon>Rhizobiaceae</taxon>
        <taxon>Rhizobium/Agrobacterium group</taxon>
        <taxon>Rhizobium</taxon>
    </lineage>
</organism>
<dbReference type="GO" id="GO:0032259">
    <property type="term" value="P:methylation"/>
    <property type="evidence" value="ECO:0007669"/>
    <property type="project" value="UniProtKB-KW"/>
</dbReference>
<keyword evidence="8" id="KW-1185">Reference proteome</keyword>
<evidence type="ECO:0000256" key="6">
    <source>
        <dbReference type="SAM" id="Phobius"/>
    </source>
</evidence>
<comment type="subcellular location">
    <subcellularLocation>
        <location evidence="1">Membrane</location>
        <topology evidence="1">Multi-pass membrane protein</topology>
    </subcellularLocation>
</comment>
<feature type="transmembrane region" description="Helical" evidence="6">
    <location>
        <begin position="66"/>
        <end position="86"/>
    </location>
</feature>
<feature type="transmembrane region" description="Helical" evidence="6">
    <location>
        <begin position="123"/>
        <end position="148"/>
    </location>
</feature>
<dbReference type="Pfam" id="PF04140">
    <property type="entry name" value="ICMT"/>
    <property type="match status" value="1"/>
</dbReference>
<keyword evidence="2 6" id="KW-0812">Transmembrane</keyword>
<keyword evidence="4 6" id="KW-0472">Membrane</keyword>
<keyword evidence="3 6" id="KW-1133">Transmembrane helix</keyword>
<feature type="region of interest" description="Disordered" evidence="5">
    <location>
        <begin position="166"/>
        <end position="186"/>
    </location>
</feature>